<dbReference type="InterPro" id="IPR029058">
    <property type="entry name" value="AB_hydrolase_fold"/>
</dbReference>
<evidence type="ECO:0000256" key="3">
    <source>
        <dbReference type="SAM" id="MobiDB-lite"/>
    </source>
</evidence>
<evidence type="ECO:0000256" key="2">
    <source>
        <dbReference type="ARBA" id="ARBA00022801"/>
    </source>
</evidence>
<dbReference type="GO" id="GO:0008308">
    <property type="term" value="F:voltage-gated monoatomic anion channel activity"/>
    <property type="evidence" value="ECO:0007669"/>
    <property type="project" value="InterPro"/>
</dbReference>
<gene>
    <name evidence="5" type="ORF">ZT3D7_G10911</name>
</gene>
<sequence>MAMTTMLYREEFPSAMSEKGGTLPDQQSLHKHSSSSANTRTNARSSSFNDLHTTSQETDRISQSHSQTSNNMSSITPDRVEKGLAPLLPIPAFGDLGKAANDLINKDFYHAAQGTLDVKLNAPNGTKLNVKGKQGFDGVTSGSVEGKHVLKPQGITITQAWSTASLLDSKVELNDVVADGVKVDLQNLWNPSKAGSAAQKLNLAFKNPNVHSRAFLNYGTAKGNIDAVVDVTAGSDGFLVGGEAGYDVQKAAITRYSLGLGYQTPNYTASIVGTQNLSIIAASYYQRVNTSVEFGAKAGYDVNAQKASGLEIASKYKLDPLSFAKAKINDRGIAALAYSTKLNAGTTLGLGLSLDTNKLNEAGHKIGDNHSSVDIVQSRASTFHVITFVLRFHDRIKEGYQDAITDCILPRARVSTTVAPLVHLGYSSYEGRSLSNGITQWLGLRYAAPPVGDLRFAAPQDPLPAEGVQDANSHGKLCLATGASGPTNTTDEDCLFLEIFAPSNATKDSKLPVYFFIQGGGFNQLSNANYNGSGLIKAADYDLITVTLNYRVGPYGFLAGSEVIESGGVNAGLKDQRKALEWVQKYIEHFGGDPCRVTIGGASAGAQSVCMHVTAYGGRDDDLFHATSAESQSFPPLRTINESQYAYDNLVIRAGCASEDDTLACLRNRTSDELQAVNNQTAFPGAQAAPLYQWGPVLDFDFVSDYTLRAYAEGKYVKVPAIYGDATNEGTNFVPNATATIGQSNTFLKNQFPDLTLPQLKKINELYPVENTPSFNNSGRYWRQASDVYGELRYNCPGIFISRNLASDNVSNWNYRWDVIDPPANASGVGVAHTVEVNAIFGPENVNGGAPTSYKEGGINNAVVDVAQAYWTSFIRTGNPNTFRKAGTPMWESWPSDEDRRLDFQTNATRMETVDEGQRERCEYLLSIGLDLKQ</sequence>
<organism evidence="5 6">
    <name type="scientific">Zymoseptoria tritici (strain ST99CH_3D7)</name>
    <dbReference type="NCBI Taxonomy" id="1276538"/>
    <lineage>
        <taxon>Eukaryota</taxon>
        <taxon>Fungi</taxon>
        <taxon>Dikarya</taxon>
        <taxon>Ascomycota</taxon>
        <taxon>Pezizomycotina</taxon>
        <taxon>Dothideomycetes</taxon>
        <taxon>Dothideomycetidae</taxon>
        <taxon>Mycosphaerellales</taxon>
        <taxon>Mycosphaerellaceae</taxon>
        <taxon>Zymoseptoria</taxon>
    </lineage>
</organism>
<dbReference type="InterPro" id="IPR050309">
    <property type="entry name" value="Type-B_Carboxylest/Lipase"/>
</dbReference>
<dbReference type="Pfam" id="PF01459">
    <property type="entry name" value="Porin_3"/>
    <property type="match status" value="1"/>
</dbReference>
<dbReference type="Proteomes" id="UP000215127">
    <property type="component" value="Chromosome 12"/>
</dbReference>
<dbReference type="Pfam" id="PF00135">
    <property type="entry name" value="COesterase"/>
    <property type="match status" value="1"/>
</dbReference>
<evidence type="ECO:0000313" key="5">
    <source>
        <dbReference type="EMBL" id="SMQ55756.1"/>
    </source>
</evidence>
<accession>A0A1X7S7V2</accession>
<comment type="similarity">
    <text evidence="1">Belongs to the type-B carboxylesterase/lipase family.</text>
</comment>
<dbReference type="EMBL" id="LT853703">
    <property type="protein sequence ID" value="SMQ55756.1"/>
    <property type="molecule type" value="Genomic_DNA"/>
</dbReference>
<dbReference type="Gene3D" id="3.40.50.1820">
    <property type="entry name" value="alpha/beta hydrolase"/>
    <property type="match status" value="1"/>
</dbReference>
<dbReference type="PANTHER" id="PTHR11559">
    <property type="entry name" value="CARBOXYLESTERASE"/>
    <property type="match status" value="1"/>
</dbReference>
<dbReference type="InterPro" id="IPR002018">
    <property type="entry name" value="CarbesteraseB"/>
</dbReference>
<feature type="compositionally biased region" description="Polar residues" evidence="3">
    <location>
        <begin position="63"/>
        <end position="76"/>
    </location>
</feature>
<dbReference type="Gene3D" id="2.40.160.10">
    <property type="entry name" value="Porin"/>
    <property type="match status" value="1"/>
</dbReference>
<dbReference type="InterPro" id="IPR023614">
    <property type="entry name" value="Porin_dom_sf"/>
</dbReference>
<dbReference type="GO" id="GO:0016787">
    <property type="term" value="F:hydrolase activity"/>
    <property type="evidence" value="ECO:0007669"/>
    <property type="project" value="UniProtKB-KW"/>
</dbReference>
<feature type="domain" description="Carboxylesterase type B" evidence="4">
    <location>
        <begin position="429"/>
        <end position="914"/>
    </location>
</feature>
<feature type="region of interest" description="Disordered" evidence="3">
    <location>
        <begin position="1"/>
        <end position="77"/>
    </location>
</feature>
<dbReference type="InterPro" id="IPR019826">
    <property type="entry name" value="Carboxylesterase_B_AS"/>
</dbReference>
<dbReference type="GO" id="GO:0005741">
    <property type="term" value="C:mitochondrial outer membrane"/>
    <property type="evidence" value="ECO:0007669"/>
    <property type="project" value="InterPro"/>
</dbReference>
<dbReference type="InterPro" id="IPR027246">
    <property type="entry name" value="Porin_Euk/Tom40"/>
</dbReference>
<dbReference type="InterPro" id="IPR001925">
    <property type="entry name" value="Porin_Euk"/>
</dbReference>
<proteinExistence type="inferred from homology"/>
<reference evidence="5 6" key="1">
    <citation type="submission" date="2016-06" db="EMBL/GenBank/DDBJ databases">
        <authorList>
            <person name="Kjaerup R.B."/>
            <person name="Dalgaard T.S."/>
            <person name="Juul-Madsen H.R."/>
        </authorList>
    </citation>
    <scope>NUCLEOTIDE SEQUENCE [LARGE SCALE GENOMIC DNA]</scope>
</reference>
<keyword evidence="6" id="KW-1185">Reference proteome</keyword>
<feature type="compositionally biased region" description="Polar residues" evidence="3">
    <location>
        <begin position="34"/>
        <end position="56"/>
    </location>
</feature>
<keyword evidence="2" id="KW-0378">Hydrolase</keyword>
<dbReference type="AlphaFoldDB" id="A0A1X7S7V2"/>
<dbReference type="SUPFAM" id="SSF53474">
    <property type="entry name" value="alpha/beta-Hydrolases"/>
    <property type="match status" value="1"/>
</dbReference>
<dbReference type="PROSITE" id="PS00122">
    <property type="entry name" value="CARBOXYLESTERASE_B_1"/>
    <property type="match status" value="1"/>
</dbReference>
<evidence type="ECO:0000259" key="4">
    <source>
        <dbReference type="Pfam" id="PF00135"/>
    </source>
</evidence>
<dbReference type="PRINTS" id="PR00185">
    <property type="entry name" value="EUKARYTPORIN"/>
</dbReference>
<name>A0A1X7S7V2_ZYMT9</name>
<dbReference type="PROSITE" id="PS00558">
    <property type="entry name" value="EUKARYOTIC_PORIN"/>
    <property type="match status" value="1"/>
</dbReference>
<evidence type="ECO:0000313" key="6">
    <source>
        <dbReference type="Proteomes" id="UP000215127"/>
    </source>
</evidence>
<protein>
    <recommendedName>
        <fullName evidence="4">Carboxylesterase type B domain-containing protein</fullName>
    </recommendedName>
</protein>
<dbReference type="STRING" id="1276538.A0A1X7S7V2"/>
<dbReference type="CDD" id="cd07306">
    <property type="entry name" value="Porin3_VDAC"/>
    <property type="match status" value="1"/>
</dbReference>
<evidence type="ECO:0000256" key="1">
    <source>
        <dbReference type="ARBA" id="ARBA00005964"/>
    </source>
</evidence>
<dbReference type="FunFam" id="3.40.50.1820:FF:000316">
    <property type="entry name" value="Carboxylic ester hydrolase"/>
    <property type="match status" value="1"/>
</dbReference>